<dbReference type="AlphaFoldDB" id="X0T8I9"/>
<accession>X0T8I9</accession>
<feature type="non-terminal residue" evidence="1">
    <location>
        <position position="130"/>
    </location>
</feature>
<comment type="caution">
    <text evidence="1">The sequence shown here is derived from an EMBL/GenBank/DDBJ whole genome shotgun (WGS) entry which is preliminary data.</text>
</comment>
<sequence length="130" mass="14881">MVELSTLAKYPFLNASKTYVKDNALSVEELLDDPLYERAHIIGVGRLDNAFKDRDVGNRILATEYDCVMELLSYPIARMVAVCIDDVYFKRRYALGEAVHAYKNLMNESTSFLLDVSKEFNLRVKCTENT</sequence>
<dbReference type="EMBL" id="BARS01003505">
    <property type="protein sequence ID" value="GAF83646.1"/>
    <property type="molecule type" value="Genomic_DNA"/>
</dbReference>
<evidence type="ECO:0000313" key="1">
    <source>
        <dbReference type="EMBL" id="GAF83646.1"/>
    </source>
</evidence>
<organism evidence="1">
    <name type="scientific">marine sediment metagenome</name>
    <dbReference type="NCBI Taxonomy" id="412755"/>
    <lineage>
        <taxon>unclassified sequences</taxon>
        <taxon>metagenomes</taxon>
        <taxon>ecological metagenomes</taxon>
    </lineage>
</organism>
<name>X0T8I9_9ZZZZ</name>
<protein>
    <submittedName>
        <fullName evidence="1">Uncharacterized protein</fullName>
    </submittedName>
</protein>
<reference evidence="1" key="1">
    <citation type="journal article" date="2014" name="Front. Microbiol.">
        <title>High frequency of phylogenetically diverse reductive dehalogenase-homologous genes in deep subseafloor sedimentary metagenomes.</title>
        <authorList>
            <person name="Kawai M."/>
            <person name="Futagami T."/>
            <person name="Toyoda A."/>
            <person name="Takaki Y."/>
            <person name="Nishi S."/>
            <person name="Hori S."/>
            <person name="Arai W."/>
            <person name="Tsubouchi T."/>
            <person name="Morono Y."/>
            <person name="Uchiyama I."/>
            <person name="Ito T."/>
            <person name="Fujiyama A."/>
            <person name="Inagaki F."/>
            <person name="Takami H."/>
        </authorList>
    </citation>
    <scope>NUCLEOTIDE SEQUENCE</scope>
    <source>
        <strain evidence="1">Expedition CK06-06</strain>
    </source>
</reference>
<proteinExistence type="predicted"/>
<dbReference type="SUPFAM" id="SSF140914">
    <property type="entry name" value="PriB N-terminal domain-like"/>
    <property type="match status" value="1"/>
</dbReference>
<gene>
    <name evidence="1" type="ORF">S01H1_06796</name>
</gene>